<proteinExistence type="predicted"/>
<accession>Q6ILN1</accession>
<keyword evidence="1" id="KW-1133">Transmembrane helix</keyword>
<gene>
    <name evidence="2" type="ORF">HDC08878</name>
</gene>
<organism evidence="2">
    <name type="scientific">Drosophila melanogaster</name>
    <name type="common">Fruit fly</name>
    <dbReference type="NCBI Taxonomy" id="7227"/>
    <lineage>
        <taxon>Eukaryota</taxon>
        <taxon>Metazoa</taxon>
        <taxon>Ecdysozoa</taxon>
        <taxon>Arthropoda</taxon>
        <taxon>Hexapoda</taxon>
        <taxon>Insecta</taxon>
        <taxon>Pterygota</taxon>
        <taxon>Neoptera</taxon>
        <taxon>Endopterygota</taxon>
        <taxon>Diptera</taxon>
        <taxon>Brachycera</taxon>
        <taxon>Muscomorpha</taxon>
        <taxon>Ephydroidea</taxon>
        <taxon>Drosophilidae</taxon>
        <taxon>Drosophila</taxon>
        <taxon>Sophophora</taxon>
    </lineage>
</organism>
<dbReference type="AlphaFoldDB" id="Q6ILN1"/>
<keyword evidence="1" id="KW-0812">Transmembrane</keyword>
<dbReference type="EMBL" id="BK001985">
    <property type="protein sequence ID" value="DAA02830.1"/>
    <property type="molecule type" value="Genomic_DNA"/>
</dbReference>
<name>Q6ILN1_DROME</name>
<reference evidence="2" key="1">
    <citation type="journal article" date="2003" name="Genome Biol.">
        <title>An integrated gene annotation and transcriptional profiling approach towards the full gene content of the Drosophila genome.</title>
        <authorList>
            <person name="Hild M."/>
            <person name="Beckmann B."/>
            <person name="Haas S.A."/>
            <person name="Koch B."/>
            <person name="Solovyev V."/>
            <person name="Busold C."/>
            <person name="Fellenberg K."/>
            <person name="Boutros M."/>
            <person name="Vingron M."/>
            <person name="Sauer F."/>
            <person name="Hoheisel J.D."/>
            <person name="Paro R."/>
        </authorList>
    </citation>
    <scope>NUCLEOTIDE SEQUENCE</scope>
</reference>
<evidence type="ECO:0000313" key="2">
    <source>
        <dbReference type="EMBL" id="DAA02830.1"/>
    </source>
</evidence>
<protein>
    <submittedName>
        <fullName evidence="2">HDC08878</fullName>
    </submittedName>
</protein>
<feature type="transmembrane region" description="Helical" evidence="1">
    <location>
        <begin position="137"/>
        <end position="158"/>
    </location>
</feature>
<evidence type="ECO:0000256" key="1">
    <source>
        <dbReference type="SAM" id="Phobius"/>
    </source>
</evidence>
<sequence length="254" mass="28448">MQMPQQGQTTTTATATQRLTACCNMRQSTCCAFCLQDMCMPEEDGNWRMSWPTCQRKAPGRPCCYPSQTFRHKIHLKCRGCRVRCFGFCRHLHTFVADRTKDVAPCMQIQFGWLVSNFQGSGSSVLRIGIWEPGCGIVLLLLPFQLYAAAVAAIMLANTIHTNKHMHMDVEWLGVGGRALQCHAMQCDAMVGEKVKGWAGVEWSGGRVRSTHSQCGLWSFIRITQLHTIRENRPAECGPMIGFEDDEEAWALAG</sequence>
<keyword evidence="1" id="KW-0472">Membrane</keyword>